<gene>
    <name evidence="10" type="ORF">PACLA_8A002722</name>
</gene>
<dbReference type="InterPro" id="IPR036388">
    <property type="entry name" value="WH-like_DNA-bd_sf"/>
</dbReference>
<dbReference type="InterPro" id="IPR021648">
    <property type="entry name" value="GLUE_dom"/>
</dbReference>
<dbReference type="FunFam" id="1.10.10.10:FF:000165">
    <property type="entry name" value="Vacuolar protein sorting protein (Vps36)"/>
    <property type="match status" value="1"/>
</dbReference>
<keyword evidence="4 9" id="KW-0963">Cytoplasm</keyword>
<dbReference type="InterPro" id="IPR011993">
    <property type="entry name" value="PH-like_dom_sf"/>
</dbReference>
<dbReference type="SUPFAM" id="SSF46785">
    <property type="entry name" value="Winged helix' DNA-binding domain"/>
    <property type="match status" value="2"/>
</dbReference>
<dbReference type="Gene3D" id="6.10.140.260">
    <property type="match status" value="1"/>
</dbReference>
<evidence type="ECO:0000313" key="11">
    <source>
        <dbReference type="Proteomes" id="UP001152795"/>
    </source>
</evidence>
<dbReference type="GO" id="GO:0043130">
    <property type="term" value="F:ubiquitin binding"/>
    <property type="evidence" value="ECO:0007669"/>
    <property type="project" value="UniProtKB-UniRule"/>
</dbReference>
<keyword evidence="7" id="KW-0175">Coiled coil</keyword>
<dbReference type="AlphaFoldDB" id="A0A6S7H9W4"/>
<reference evidence="10" key="1">
    <citation type="submission" date="2020-04" db="EMBL/GenBank/DDBJ databases">
        <authorList>
            <person name="Alioto T."/>
            <person name="Alioto T."/>
            <person name="Gomez Garrido J."/>
        </authorList>
    </citation>
    <scope>NUCLEOTIDE SEQUENCE</scope>
    <source>
        <strain evidence="10">A484AB</strain>
    </source>
</reference>
<keyword evidence="5 9" id="KW-0967">Endosome</keyword>
<evidence type="ECO:0000256" key="6">
    <source>
        <dbReference type="ARBA" id="ARBA00022927"/>
    </source>
</evidence>
<comment type="subunit">
    <text evidence="9">Component of the endosomal sorting complex required for transport II (ESCRT-II).</text>
</comment>
<dbReference type="Proteomes" id="UP001152795">
    <property type="component" value="Unassembled WGS sequence"/>
</dbReference>
<evidence type="ECO:0000256" key="7">
    <source>
        <dbReference type="ARBA" id="ARBA00023054"/>
    </source>
</evidence>
<keyword evidence="11" id="KW-1185">Reference proteome</keyword>
<dbReference type="InterPro" id="IPR040608">
    <property type="entry name" value="Snf8/Vps36"/>
</dbReference>
<dbReference type="InterPro" id="IPR037855">
    <property type="entry name" value="Vps36"/>
</dbReference>
<evidence type="ECO:0000256" key="9">
    <source>
        <dbReference type="RuleBase" id="RU367095"/>
    </source>
</evidence>
<dbReference type="PANTHER" id="PTHR13128">
    <property type="entry name" value="VACUOLAR PROTEIN-SORTING-ASSOCIATED PROTEIN 36"/>
    <property type="match status" value="1"/>
</dbReference>
<evidence type="ECO:0000256" key="3">
    <source>
        <dbReference type="ARBA" id="ARBA00022448"/>
    </source>
</evidence>
<protein>
    <recommendedName>
        <fullName evidence="2 9">Vacuolar protein-sorting-associated protein 36</fullName>
    </recommendedName>
    <alternativeName>
        <fullName evidence="8 9">ESCRT-II complex subunit VPS36</fullName>
    </alternativeName>
</protein>
<comment type="subcellular location">
    <subcellularLocation>
        <location evidence="9">Cytoplasm</location>
    </subcellularLocation>
    <subcellularLocation>
        <location evidence="9">Endosome</location>
    </subcellularLocation>
</comment>
<dbReference type="Gene3D" id="1.10.10.10">
    <property type="entry name" value="Winged helix-like DNA-binding domain superfamily/Winged helix DNA-binding domain"/>
    <property type="match status" value="2"/>
</dbReference>
<keyword evidence="3 9" id="KW-0813">Transport</keyword>
<comment type="function">
    <text evidence="9">Component of the ESCRT-II complex (endosomal sorting complex required for transport II), which is required for multivesicular body (MVB) formation and sorting of endosomal cargo proteins into MVBs.</text>
</comment>
<dbReference type="GO" id="GO:0031902">
    <property type="term" value="C:late endosome membrane"/>
    <property type="evidence" value="ECO:0007669"/>
    <property type="project" value="UniProtKB-UniRule"/>
</dbReference>
<dbReference type="Gene3D" id="2.30.29.30">
    <property type="entry name" value="Pleckstrin-homology domain (PH domain)/Phosphotyrosine-binding domain (PTB)"/>
    <property type="match status" value="1"/>
</dbReference>
<evidence type="ECO:0000256" key="2">
    <source>
        <dbReference type="ARBA" id="ARBA00017953"/>
    </source>
</evidence>
<proteinExistence type="inferred from homology"/>
<dbReference type="FunFam" id="1.10.10.10:FF:000170">
    <property type="entry name" value="Vacuolar protein-sorting-associated protein 36"/>
    <property type="match status" value="1"/>
</dbReference>
<dbReference type="GO" id="GO:0043328">
    <property type="term" value="P:protein transport to vacuole involved in ubiquitin-dependent protein catabolic process via the multivesicular body sorting pathway"/>
    <property type="evidence" value="ECO:0007669"/>
    <property type="project" value="UniProtKB-UniRule"/>
</dbReference>
<organism evidence="10 11">
    <name type="scientific">Paramuricea clavata</name>
    <name type="common">Red gorgonian</name>
    <name type="synonym">Violescent sea-whip</name>
    <dbReference type="NCBI Taxonomy" id="317549"/>
    <lineage>
        <taxon>Eukaryota</taxon>
        <taxon>Metazoa</taxon>
        <taxon>Cnidaria</taxon>
        <taxon>Anthozoa</taxon>
        <taxon>Octocorallia</taxon>
        <taxon>Malacalcyonacea</taxon>
        <taxon>Plexauridae</taxon>
        <taxon>Paramuricea</taxon>
    </lineage>
</organism>
<dbReference type="InterPro" id="IPR036390">
    <property type="entry name" value="WH_DNA-bd_sf"/>
</dbReference>
<dbReference type="GO" id="GO:0032266">
    <property type="term" value="F:phosphatidylinositol-3-phosphate binding"/>
    <property type="evidence" value="ECO:0007669"/>
    <property type="project" value="UniProtKB-UniRule"/>
</dbReference>
<dbReference type="EMBL" id="CACRXK020003685">
    <property type="protein sequence ID" value="CAB3999847.1"/>
    <property type="molecule type" value="Genomic_DNA"/>
</dbReference>
<dbReference type="SUPFAM" id="SSF50729">
    <property type="entry name" value="PH domain-like"/>
    <property type="match status" value="1"/>
</dbReference>
<keyword evidence="6 9" id="KW-0653">Protein transport</keyword>
<evidence type="ECO:0000256" key="5">
    <source>
        <dbReference type="ARBA" id="ARBA00022753"/>
    </source>
</evidence>
<dbReference type="OrthoDB" id="271448at2759"/>
<dbReference type="Pfam" id="PF04157">
    <property type="entry name" value="EAP30"/>
    <property type="match status" value="1"/>
</dbReference>
<dbReference type="GO" id="GO:0000814">
    <property type="term" value="C:ESCRT II complex"/>
    <property type="evidence" value="ECO:0007669"/>
    <property type="project" value="UniProtKB-UniRule"/>
</dbReference>
<sequence>MDRFSWISSNTQLQAGELLVIQQRGLRIYDGENKTNFDNGNLMLTSHALIWEDEEQQDRRIRLGLELITRTEEHAAGFMKSAKIFLYLNPPLASKDPGPFSSSAFTYIKLSFRSGGHTEFHKLLEQQLQKKAWLQGKPKEVVAPRVHRRGPGIVGIERNLEEKSRATGKTITQAFKDLDALMEKAKEMVALADKFASKIEEKKGSITEDETILFKSYLLSVGISNPVTRETHGSGTTYHKELAKQLEIFLREQLKDAGGMMTLTDVYCRFNRARGMELVSPEDLVNASRQFESLNLPLRLRSFDSGVLVIQSSNHSDEEVIRDTREKLFSNKCLTADELSKILSLSVMLAKERLLVTEKAGKACRDDSVEGSKFYPNFFLETPVE</sequence>
<comment type="similarity">
    <text evidence="1 9">Belongs to the VPS36 family.</text>
</comment>
<comment type="caution">
    <text evidence="10">The sequence shown here is derived from an EMBL/GenBank/DDBJ whole genome shotgun (WGS) entry which is preliminary data.</text>
</comment>
<name>A0A6S7H9W4_PARCT</name>
<evidence type="ECO:0000256" key="1">
    <source>
        <dbReference type="ARBA" id="ARBA00009697"/>
    </source>
</evidence>
<evidence type="ECO:0000256" key="4">
    <source>
        <dbReference type="ARBA" id="ARBA00022490"/>
    </source>
</evidence>
<evidence type="ECO:0000256" key="8">
    <source>
        <dbReference type="ARBA" id="ARBA00030114"/>
    </source>
</evidence>
<dbReference type="PROSITE" id="PS51495">
    <property type="entry name" value="GLUE"/>
    <property type="match status" value="1"/>
</dbReference>
<dbReference type="PANTHER" id="PTHR13128:SF12">
    <property type="entry name" value="VACUOLAR PROTEIN-SORTING-ASSOCIATED PROTEIN 36"/>
    <property type="match status" value="1"/>
</dbReference>
<dbReference type="Pfam" id="PF11605">
    <property type="entry name" value="Vps36_ESCRT-II"/>
    <property type="match status" value="1"/>
</dbReference>
<evidence type="ECO:0000313" key="10">
    <source>
        <dbReference type="EMBL" id="CAB3999847.1"/>
    </source>
</evidence>
<accession>A0A6S7H9W4</accession>